<dbReference type="InterPro" id="IPR010221">
    <property type="entry name" value="VCBS_dom"/>
</dbReference>
<evidence type="ECO:0000256" key="4">
    <source>
        <dbReference type="SAM" id="MobiDB-lite"/>
    </source>
</evidence>
<keyword evidence="2" id="KW-0964">Secreted</keyword>
<protein>
    <submittedName>
        <fullName evidence="6">M10 family metallopeptidase C-terminal domain-containing protein</fullName>
    </submittedName>
</protein>
<comment type="subcellular location">
    <subcellularLocation>
        <location evidence="1">Secreted</location>
    </subcellularLocation>
</comment>
<dbReference type="SUPFAM" id="SSF55486">
    <property type="entry name" value="Metalloproteases ('zincins'), catalytic domain"/>
    <property type="match status" value="1"/>
</dbReference>
<dbReference type="InterPro" id="IPR006026">
    <property type="entry name" value="Peptidase_Metallo"/>
</dbReference>
<sequence>MIGTAERASVSGHRGIGLALDPLNLGDFDKGGSKGKTQDSGKGGGKGRQSDPVAVDDFGTGFSVLSDTVLHTGDVLQNDHDPDLDTFAITGFDDSGTLGLLAFESGGVFHYDPNGQFDWLAPGEKAFDTFTYVITDAGGRQSTATVTIAVTGAETPGETGTGDPTGGGDPVAAPNYVEAILVDATANRLNLPGALGSSATVTFSFATATPDYYAAGSAPHDAFSEFTDAQKAAARGILASVSEFTGLSFIEATGSDAQMVFGSADVGGRGFAYFPTGTSAGARAADVWLDNSIAAMSYDPGTEAFKTLIHEIGHALGLSHPSLEFAATTRQYTVMTAYSHASMDNDVSSYMLYDMAALQYLYGANAAHEAGDTTYDHAMFEGQIRTIWDGGSHDEIDASGAAYGVVIDLREGGFSSIDPLGTNNVGLAYGTVIEDATGSDHDDRLIGNGADNTLTGGGGADIFDFDHNWGADVVTDFEPGADRIDLSGIGISLAALTFEDTAGGTLVTHGSDTILLSGIASADLDQSDFLFI</sequence>
<dbReference type="CDD" id="cd04277">
    <property type="entry name" value="ZnMc_serralysin_like"/>
    <property type="match status" value="1"/>
</dbReference>
<comment type="caution">
    <text evidence="6">The sequence shown here is derived from an EMBL/GenBank/DDBJ whole genome shotgun (WGS) entry which is preliminary data.</text>
</comment>
<evidence type="ECO:0000256" key="1">
    <source>
        <dbReference type="ARBA" id="ARBA00004613"/>
    </source>
</evidence>
<keyword evidence="7" id="KW-1185">Reference proteome</keyword>
<gene>
    <name evidence="6" type="ORF">AB0T83_15305</name>
</gene>
<reference evidence="6 7" key="1">
    <citation type="submission" date="2024-07" db="EMBL/GenBank/DDBJ databases">
        <authorList>
            <person name="Kang M."/>
        </authorList>
    </citation>
    <scope>NUCLEOTIDE SEQUENCE [LARGE SCALE GENOMIC DNA]</scope>
    <source>
        <strain evidence="6 7">DFM31</strain>
    </source>
</reference>
<dbReference type="InterPro" id="IPR034033">
    <property type="entry name" value="Serralysin-like"/>
</dbReference>
<dbReference type="Pfam" id="PF08548">
    <property type="entry name" value="Peptidase_M10_C"/>
    <property type="match status" value="1"/>
</dbReference>
<dbReference type="Proteomes" id="UP001553161">
    <property type="component" value="Unassembled WGS sequence"/>
</dbReference>
<feature type="domain" description="Peptidase metallopeptidase" evidence="5">
    <location>
        <begin position="199"/>
        <end position="364"/>
    </location>
</feature>
<evidence type="ECO:0000313" key="6">
    <source>
        <dbReference type="EMBL" id="MEV8468141.1"/>
    </source>
</evidence>
<dbReference type="InterPro" id="IPR024079">
    <property type="entry name" value="MetalloPept_cat_dom_sf"/>
</dbReference>
<dbReference type="InterPro" id="IPR011049">
    <property type="entry name" value="Serralysin-like_metalloprot_C"/>
</dbReference>
<feature type="compositionally biased region" description="Basic and acidic residues" evidence="4">
    <location>
        <begin position="29"/>
        <end position="39"/>
    </location>
</feature>
<dbReference type="RefSeq" id="WP_366194096.1">
    <property type="nucleotide sequence ID" value="NZ_JBFBVU010000022.1"/>
</dbReference>
<dbReference type="NCBIfam" id="TIGR01965">
    <property type="entry name" value="VCBS_repeat"/>
    <property type="match status" value="1"/>
</dbReference>
<dbReference type="InterPro" id="IPR013858">
    <property type="entry name" value="Peptidase_M10B_C"/>
</dbReference>
<evidence type="ECO:0000259" key="5">
    <source>
        <dbReference type="SMART" id="SM00235"/>
    </source>
</evidence>
<dbReference type="SMART" id="SM00235">
    <property type="entry name" value="ZnMc"/>
    <property type="match status" value="1"/>
</dbReference>
<evidence type="ECO:0000256" key="3">
    <source>
        <dbReference type="ARBA" id="ARBA00022737"/>
    </source>
</evidence>
<dbReference type="SUPFAM" id="SSF51120">
    <property type="entry name" value="beta-Roll"/>
    <property type="match status" value="1"/>
</dbReference>
<organism evidence="6 7">
    <name type="scientific">Meridianimarinicoccus marinus</name>
    <dbReference type="NCBI Taxonomy" id="3231483"/>
    <lineage>
        <taxon>Bacteria</taxon>
        <taxon>Pseudomonadati</taxon>
        <taxon>Pseudomonadota</taxon>
        <taxon>Alphaproteobacteria</taxon>
        <taxon>Rhodobacterales</taxon>
        <taxon>Paracoccaceae</taxon>
        <taxon>Meridianimarinicoccus</taxon>
    </lineage>
</organism>
<evidence type="ECO:0000313" key="7">
    <source>
        <dbReference type="Proteomes" id="UP001553161"/>
    </source>
</evidence>
<dbReference type="EMBL" id="JBFBVU010000022">
    <property type="protein sequence ID" value="MEV8468141.1"/>
    <property type="molecule type" value="Genomic_DNA"/>
</dbReference>
<dbReference type="Gene3D" id="2.150.10.10">
    <property type="entry name" value="Serralysin-like metalloprotease, C-terminal"/>
    <property type="match status" value="1"/>
</dbReference>
<feature type="region of interest" description="Disordered" evidence="4">
    <location>
        <begin position="29"/>
        <end position="53"/>
    </location>
</feature>
<dbReference type="Gene3D" id="3.40.390.10">
    <property type="entry name" value="Collagenase (Catalytic Domain)"/>
    <property type="match status" value="1"/>
</dbReference>
<keyword evidence="3" id="KW-0677">Repeat</keyword>
<accession>A0ABV3L9L7</accession>
<dbReference type="Pfam" id="PF17963">
    <property type="entry name" value="Big_9"/>
    <property type="match status" value="1"/>
</dbReference>
<proteinExistence type="predicted"/>
<dbReference type="Pfam" id="PF13582">
    <property type="entry name" value="Reprolysin_3"/>
    <property type="match status" value="1"/>
</dbReference>
<evidence type="ECO:0000256" key="2">
    <source>
        <dbReference type="ARBA" id="ARBA00022525"/>
    </source>
</evidence>
<name>A0ABV3L9L7_9RHOB</name>